<dbReference type="Pfam" id="PF00486">
    <property type="entry name" value="Trans_reg_C"/>
    <property type="match status" value="1"/>
</dbReference>
<dbReference type="CDD" id="cd00383">
    <property type="entry name" value="trans_reg_C"/>
    <property type="match status" value="1"/>
</dbReference>
<sequence length="222" mass="25458">MKILIVEDEATLASLLKEELVQWGYLSKKASNFNDILAEVTDFKPDLVLMDVSLPFYNGFYWTEKIRQISQVPIIFITSHTESGDIVRAMQMGADEYITKPIDITVTIAKIQAVLRRTYDYKVGSDSIMYGDLKLNLSVAHLEGKNFVLELTRTELLILEILFNFKNKIAKREAIINYCWQGDAFIDDNTLAVNIARLRKKLKTVGYDELIQTKKGIGYYLK</sequence>
<dbReference type="InterPro" id="IPR001789">
    <property type="entry name" value="Sig_transdc_resp-reg_receiver"/>
</dbReference>
<dbReference type="SMART" id="SM00448">
    <property type="entry name" value="REC"/>
    <property type="match status" value="1"/>
</dbReference>
<feature type="modified residue" description="4-aspartylphosphate" evidence="6">
    <location>
        <position position="51"/>
    </location>
</feature>
<accession>A0A6G7B9M9</accession>
<dbReference type="Gene3D" id="3.40.50.2300">
    <property type="match status" value="1"/>
</dbReference>
<keyword evidence="2" id="KW-0902">Two-component regulatory system</keyword>
<reference evidence="10 11" key="1">
    <citation type="submission" date="2020-02" db="EMBL/GenBank/DDBJ databases">
        <title>Complete genome sequences of six Lactobacillus iners strains isolated from the human vagina.</title>
        <authorList>
            <person name="France M.T."/>
            <person name="Rutt L."/>
            <person name="Narina S."/>
            <person name="Arbaugh S."/>
            <person name="Humphrys M.S."/>
            <person name="Ma B."/>
            <person name="Hayward M.R."/>
            <person name="Relman D."/>
            <person name="Kwon D.S."/>
            <person name="Ravel J."/>
        </authorList>
    </citation>
    <scope>NUCLEOTIDE SEQUENCE [LARGE SCALE GENOMIC DNA]</scope>
    <source>
        <strain evidence="10 11">C0210C1</strain>
    </source>
</reference>
<dbReference type="RefSeq" id="WP_164824030.1">
    <property type="nucleotide sequence ID" value="NZ_CP049228.1"/>
</dbReference>
<gene>
    <name evidence="10" type="ORF">G6Z83_04920</name>
</gene>
<dbReference type="SUPFAM" id="SSF52172">
    <property type="entry name" value="CheY-like"/>
    <property type="match status" value="1"/>
</dbReference>
<dbReference type="InterPro" id="IPR036388">
    <property type="entry name" value="WH-like_DNA-bd_sf"/>
</dbReference>
<dbReference type="AlphaFoldDB" id="A0A6G7B9M9"/>
<dbReference type="Pfam" id="PF00072">
    <property type="entry name" value="Response_reg"/>
    <property type="match status" value="1"/>
</dbReference>
<dbReference type="GO" id="GO:0032993">
    <property type="term" value="C:protein-DNA complex"/>
    <property type="evidence" value="ECO:0007669"/>
    <property type="project" value="TreeGrafter"/>
</dbReference>
<dbReference type="InterPro" id="IPR039420">
    <property type="entry name" value="WalR-like"/>
</dbReference>
<organism evidence="10 11">
    <name type="scientific">Lactobacillus iners</name>
    <dbReference type="NCBI Taxonomy" id="147802"/>
    <lineage>
        <taxon>Bacteria</taxon>
        <taxon>Bacillati</taxon>
        <taxon>Bacillota</taxon>
        <taxon>Bacilli</taxon>
        <taxon>Lactobacillales</taxon>
        <taxon>Lactobacillaceae</taxon>
        <taxon>Lactobacillus</taxon>
    </lineage>
</organism>
<evidence type="ECO:0000256" key="6">
    <source>
        <dbReference type="PROSITE-ProRule" id="PRU00169"/>
    </source>
</evidence>
<keyword evidence="4 7" id="KW-0238">DNA-binding</keyword>
<dbReference type="Proteomes" id="UP000501676">
    <property type="component" value="Chromosome"/>
</dbReference>
<dbReference type="GO" id="GO:0000156">
    <property type="term" value="F:phosphorelay response regulator activity"/>
    <property type="evidence" value="ECO:0007669"/>
    <property type="project" value="TreeGrafter"/>
</dbReference>
<evidence type="ECO:0000259" key="9">
    <source>
        <dbReference type="PROSITE" id="PS51755"/>
    </source>
</evidence>
<dbReference type="GO" id="GO:0000976">
    <property type="term" value="F:transcription cis-regulatory region binding"/>
    <property type="evidence" value="ECO:0007669"/>
    <property type="project" value="TreeGrafter"/>
</dbReference>
<dbReference type="GO" id="GO:0006355">
    <property type="term" value="P:regulation of DNA-templated transcription"/>
    <property type="evidence" value="ECO:0007669"/>
    <property type="project" value="InterPro"/>
</dbReference>
<keyword evidence="3" id="KW-0805">Transcription regulation</keyword>
<dbReference type="SMART" id="SM00862">
    <property type="entry name" value="Trans_reg_C"/>
    <property type="match status" value="1"/>
</dbReference>
<name>A0A6G7B9M9_9LACO</name>
<dbReference type="PANTHER" id="PTHR48111">
    <property type="entry name" value="REGULATOR OF RPOS"/>
    <property type="match status" value="1"/>
</dbReference>
<dbReference type="SUPFAM" id="SSF46894">
    <property type="entry name" value="C-terminal effector domain of the bipartite response regulators"/>
    <property type="match status" value="1"/>
</dbReference>
<dbReference type="PANTHER" id="PTHR48111:SF43">
    <property type="entry name" value="STAGE 0 SPORULATION PROTEIN A HOMOLOG"/>
    <property type="match status" value="1"/>
</dbReference>
<proteinExistence type="predicted"/>
<evidence type="ECO:0000313" key="11">
    <source>
        <dbReference type="Proteomes" id="UP000501676"/>
    </source>
</evidence>
<evidence type="ECO:0000259" key="8">
    <source>
        <dbReference type="PROSITE" id="PS50110"/>
    </source>
</evidence>
<dbReference type="InterPro" id="IPR016032">
    <property type="entry name" value="Sig_transdc_resp-reg_C-effctor"/>
</dbReference>
<evidence type="ECO:0000313" key="10">
    <source>
        <dbReference type="EMBL" id="QIH24035.1"/>
    </source>
</evidence>
<evidence type="ECO:0000256" key="5">
    <source>
        <dbReference type="ARBA" id="ARBA00023163"/>
    </source>
</evidence>
<dbReference type="GO" id="GO:0005829">
    <property type="term" value="C:cytosol"/>
    <property type="evidence" value="ECO:0007669"/>
    <property type="project" value="TreeGrafter"/>
</dbReference>
<keyword evidence="5" id="KW-0804">Transcription</keyword>
<evidence type="ECO:0000256" key="1">
    <source>
        <dbReference type="ARBA" id="ARBA00022553"/>
    </source>
</evidence>
<feature type="domain" description="OmpR/PhoB-type" evidence="9">
    <location>
        <begin position="125"/>
        <end position="222"/>
    </location>
</feature>
<dbReference type="PROSITE" id="PS51755">
    <property type="entry name" value="OMPR_PHOB"/>
    <property type="match status" value="1"/>
</dbReference>
<protein>
    <submittedName>
        <fullName evidence="10">Response regulator transcription factor</fullName>
    </submittedName>
</protein>
<dbReference type="Gene3D" id="1.10.10.10">
    <property type="entry name" value="Winged helix-like DNA-binding domain superfamily/Winged helix DNA-binding domain"/>
    <property type="match status" value="1"/>
</dbReference>
<feature type="DNA-binding region" description="OmpR/PhoB-type" evidence="7">
    <location>
        <begin position="125"/>
        <end position="222"/>
    </location>
</feature>
<evidence type="ECO:0000256" key="4">
    <source>
        <dbReference type="ARBA" id="ARBA00023125"/>
    </source>
</evidence>
<evidence type="ECO:0000256" key="2">
    <source>
        <dbReference type="ARBA" id="ARBA00023012"/>
    </source>
</evidence>
<dbReference type="EMBL" id="CP049228">
    <property type="protein sequence ID" value="QIH24035.1"/>
    <property type="molecule type" value="Genomic_DNA"/>
</dbReference>
<dbReference type="InterPro" id="IPR001867">
    <property type="entry name" value="OmpR/PhoB-type_DNA-bd"/>
</dbReference>
<keyword evidence="1 6" id="KW-0597">Phosphoprotein</keyword>
<dbReference type="PROSITE" id="PS50110">
    <property type="entry name" value="RESPONSE_REGULATORY"/>
    <property type="match status" value="1"/>
</dbReference>
<dbReference type="InterPro" id="IPR011006">
    <property type="entry name" value="CheY-like_superfamily"/>
</dbReference>
<evidence type="ECO:0000256" key="3">
    <source>
        <dbReference type="ARBA" id="ARBA00023015"/>
    </source>
</evidence>
<evidence type="ECO:0000256" key="7">
    <source>
        <dbReference type="PROSITE-ProRule" id="PRU01091"/>
    </source>
</evidence>
<feature type="domain" description="Response regulatory" evidence="8">
    <location>
        <begin position="2"/>
        <end position="115"/>
    </location>
</feature>